<dbReference type="EMBL" id="FOQU01000007">
    <property type="protein sequence ID" value="SFJ49415.1"/>
    <property type="molecule type" value="Genomic_DNA"/>
</dbReference>
<evidence type="ECO:0000313" key="1">
    <source>
        <dbReference type="EMBL" id="SFJ49415.1"/>
    </source>
</evidence>
<reference evidence="1 2" key="1">
    <citation type="submission" date="2016-10" db="EMBL/GenBank/DDBJ databases">
        <authorList>
            <person name="de Groot N.N."/>
        </authorList>
    </citation>
    <scope>NUCLEOTIDE SEQUENCE [LARGE SCALE GENOMIC DNA]</scope>
    <source>
        <strain evidence="1 2">LMG 23650</strain>
    </source>
</reference>
<accession>A0A1I3RSV3</accession>
<organism evidence="1 2">
    <name type="scientific">Paraburkholderia megapolitana</name>
    <dbReference type="NCBI Taxonomy" id="420953"/>
    <lineage>
        <taxon>Bacteria</taxon>
        <taxon>Pseudomonadati</taxon>
        <taxon>Pseudomonadota</taxon>
        <taxon>Betaproteobacteria</taxon>
        <taxon>Burkholderiales</taxon>
        <taxon>Burkholderiaceae</taxon>
        <taxon>Paraburkholderia</taxon>
    </lineage>
</organism>
<protein>
    <submittedName>
        <fullName evidence="1">Uncharacterized protein</fullName>
    </submittedName>
</protein>
<dbReference type="AlphaFoldDB" id="A0A1I3RSV3"/>
<evidence type="ECO:0000313" key="2">
    <source>
        <dbReference type="Proteomes" id="UP000199548"/>
    </source>
</evidence>
<dbReference type="Proteomes" id="UP000199548">
    <property type="component" value="Unassembled WGS sequence"/>
</dbReference>
<sequence length="65" mass="7475">MYALYIRYVELRARIDRFRRKRLRVTRRDQQAALLATIALTVIGGLAAFSTKIVQAAIAAFQQLH</sequence>
<gene>
    <name evidence="1" type="ORF">SAMN05192543_107416</name>
</gene>
<proteinExistence type="predicted"/>
<keyword evidence="2" id="KW-1185">Reference proteome</keyword>
<name>A0A1I3RSV3_9BURK</name>